<reference evidence="2" key="2">
    <citation type="submission" date="2023-06" db="EMBL/GenBank/DDBJ databases">
        <authorList>
            <person name="Swenson N.G."/>
            <person name="Wegrzyn J.L."/>
            <person name="Mcevoy S.L."/>
        </authorList>
    </citation>
    <scope>NUCLEOTIDE SEQUENCE</scope>
    <source>
        <strain evidence="2">NS2018</strain>
        <tissue evidence="2">Leaf</tissue>
    </source>
</reference>
<evidence type="ECO:0000313" key="3">
    <source>
        <dbReference type="Proteomes" id="UP001168877"/>
    </source>
</evidence>
<dbReference type="EMBL" id="JAUESC010000003">
    <property type="protein sequence ID" value="KAK0600685.1"/>
    <property type="molecule type" value="Genomic_DNA"/>
</dbReference>
<evidence type="ECO:0000256" key="1">
    <source>
        <dbReference type="SAM" id="Coils"/>
    </source>
</evidence>
<accession>A0AA39W1V9</accession>
<sequence>MSVLKVQKVSAPKEKEPPALSDADVVEAFRRYCPGRGLSSLSLIPALDVAARGPLSVAEVWLQVLPGFGAIGCLISGGVAPCSDAEAQLKQIEHAMVHLSTEKLKADETQAAMAGQVVLWKHELEKEVIRSTRLTHERNELKKQLAAKEKEMVGQSTNSFKKFSAFF</sequence>
<gene>
    <name evidence="2" type="ORF">LWI29_017436</name>
</gene>
<proteinExistence type="predicted"/>
<feature type="coiled-coil region" evidence="1">
    <location>
        <begin position="131"/>
        <end position="158"/>
    </location>
</feature>
<reference evidence="2" key="1">
    <citation type="journal article" date="2022" name="Plant J.">
        <title>Strategies of tolerance reflected in two North American maple genomes.</title>
        <authorList>
            <person name="McEvoy S.L."/>
            <person name="Sezen U.U."/>
            <person name="Trouern-Trend A."/>
            <person name="McMahon S.M."/>
            <person name="Schaberg P.G."/>
            <person name="Yang J."/>
            <person name="Wegrzyn J.L."/>
            <person name="Swenson N.G."/>
        </authorList>
    </citation>
    <scope>NUCLEOTIDE SEQUENCE</scope>
    <source>
        <strain evidence="2">NS2018</strain>
    </source>
</reference>
<name>A0AA39W1V9_ACESA</name>
<dbReference type="Proteomes" id="UP001168877">
    <property type="component" value="Unassembled WGS sequence"/>
</dbReference>
<evidence type="ECO:0000313" key="2">
    <source>
        <dbReference type="EMBL" id="KAK0600685.1"/>
    </source>
</evidence>
<organism evidence="2 3">
    <name type="scientific">Acer saccharum</name>
    <name type="common">Sugar maple</name>
    <dbReference type="NCBI Taxonomy" id="4024"/>
    <lineage>
        <taxon>Eukaryota</taxon>
        <taxon>Viridiplantae</taxon>
        <taxon>Streptophyta</taxon>
        <taxon>Embryophyta</taxon>
        <taxon>Tracheophyta</taxon>
        <taxon>Spermatophyta</taxon>
        <taxon>Magnoliopsida</taxon>
        <taxon>eudicotyledons</taxon>
        <taxon>Gunneridae</taxon>
        <taxon>Pentapetalae</taxon>
        <taxon>rosids</taxon>
        <taxon>malvids</taxon>
        <taxon>Sapindales</taxon>
        <taxon>Sapindaceae</taxon>
        <taxon>Hippocastanoideae</taxon>
        <taxon>Acereae</taxon>
        <taxon>Acer</taxon>
    </lineage>
</organism>
<keyword evidence="3" id="KW-1185">Reference proteome</keyword>
<dbReference type="AlphaFoldDB" id="A0AA39W1V9"/>
<comment type="caution">
    <text evidence="2">The sequence shown here is derived from an EMBL/GenBank/DDBJ whole genome shotgun (WGS) entry which is preliminary data.</text>
</comment>
<keyword evidence="1" id="KW-0175">Coiled coil</keyword>
<protein>
    <submittedName>
        <fullName evidence="2">Uncharacterized protein</fullName>
    </submittedName>
</protein>